<gene>
    <name evidence="7" type="ORF">MGL_0694</name>
</gene>
<dbReference type="InterPro" id="IPR007632">
    <property type="entry name" value="Anoctamin"/>
</dbReference>
<dbReference type="PANTHER" id="PTHR12308:SF73">
    <property type="entry name" value="ANOCTAMIN"/>
    <property type="match status" value="1"/>
</dbReference>
<name>A8PUI5_MALGO</name>
<dbReference type="Pfam" id="PF04547">
    <property type="entry name" value="Anoctamin"/>
    <property type="match status" value="1"/>
</dbReference>
<evidence type="ECO:0000256" key="2">
    <source>
        <dbReference type="ARBA" id="ARBA00022692"/>
    </source>
</evidence>
<dbReference type="OrthoDB" id="296386at2759"/>
<evidence type="ECO:0000259" key="6">
    <source>
        <dbReference type="Pfam" id="PF04547"/>
    </source>
</evidence>
<evidence type="ECO:0000256" key="3">
    <source>
        <dbReference type="ARBA" id="ARBA00022989"/>
    </source>
</evidence>
<feature type="transmembrane region" description="Helical" evidence="5">
    <location>
        <begin position="285"/>
        <end position="305"/>
    </location>
</feature>
<proteinExistence type="predicted"/>
<feature type="domain" description="Anoctamin transmembrane" evidence="6">
    <location>
        <begin position="2"/>
        <end position="406"/>
    </location>
</feature>
<dbReference type="STRING" id="425265.A8PUI5"/>
<evidence type="ECO:0000256" key="4">
    <source>
        <dbReference type="ARBA" id="ARBA00023136"/>
    </source>
</evidence>
<dbReference type="KEGG" id="mgl:MGL_0694"/>
<dbReference type="VEuPathDB" id="FungiDB:MGL_0694"/>
<dbReference type="FunCoup" id="A8PUI5">
    <property type="interactions" value="54"/>
</dbReference>
<keyword evidence="4 5" id="KW-0472">Membrane</keyword>
<dbReference type="GO" id="GO:0032541">
    <property type="term" value="C:cortical endoplasmic reticulum"/>
    <property type="evidence" value="ECO:0007669"/>
    <property type="project" value="TreeGrafter"/>
</dbReference>
<organism evidence="7 8">
    <name type="scientific">Malassezia globosa (strain ATCC MYA-4612 / CBS 7966)</name>
    <name type="common">Dandruff-associated fungus</name>
    <dbReference type="NCBI Taxonomy" id="425265"/>
    <lineage>
        <taxon>Eukaryota</taxon>
        <taxon>Fungi</taxon>
        <taxon>Dikarya</taxon>
        <taxon>Basidiomycota</taxon>
        <taxon>Ustilaginomycotina</taxon>
        <taxon>Malasseziomycetes</taxon>
        <taxon>Malasseziales</taxon>
        <taxon>Malasseziaceae</taxon>
        <taxon>Malassezia</taxon>
    </lineage>
</organism>
<dbReference type="PANTHER" id="PTHR12308">
    <property type="entry name" value="ANOCTAMIN"/>
    <property type="match status" value="1"/>
</dbReference>
<evidence type="ECO:0000256" key="1">
    <source>
        <dbReference type="ARBA" id="ARBA00004141"/>
    </source>
</evidence>
<dbReference type="EMBL" id="AAYY01000002">
    <property type="protein sequence ID" value="EDP44887.1"/>
    <property type="molecule type" value="Genomic_DNA"/>
</dbReference>
<dbReference type="GeneID" id="5856407"/>
<evidence type="ECO:0000313" key="7">
    <source>
        <dbReference type="EMBL" id="EDP44887.1"/>
    </source>
</evidence>
<keyword evidence="8" id="KW-1185">Reference proteome</keyword>
<evidence type="ECO:0000256" key="5">
    <source>
        <dbReference type="SAM" id="Phobius"/>
    </source>
</evidence>
<comment type="subcellular location">
    <subcellularLocation>
        <location evidence="1">Membrane</location>
        <topology evidence="1">Multi-pass membrane protein</topology>
    </subcellularLocation>
</comment>
<dbReference type="InParanoid" id="A8PUI5"/>
<feature type="transmembrane region" description="Helical" evidence="5">
    <location>
        <begin position="87"/>
        <end position="109"/>
    </location>
</feature>
<keyword evidence="3 5" id="KW-1133">Transmembrane helix</keyword>
<evidence type="ECO:0000313" key="8">
    <source>
        <dbReference type="Proteomes" id="UP000008837"/>
    </source>
</evidence>
<dbReference type="GO" id="GO:0016020">
    <property type="term" value="C:membrane"/>
    <property type="evidence" value="ECO:0007669"/>
    <property type="project" value="UniProtKB-SubCell"/>
</dbReference>
<dbReference type="Proteomes" id="UP000008837">
    <property type="component" value="Unassembled WGS sequence"/>
</dbReference>
<protein>
    <recommendedName>
        <fullName evidence="6">Anoctamin transmembrane domain-containing protein</fullName>
    </recommendedName>
</protein>
<feature type="transmembrane region" description="Helical" evidence="5">
    <location>
        <begin position="326"/>
        <end position="356"/>
    </location>
</feature>
<dbReference type="AlphaFoldDB" id="A8PUI5"/>
<dbReference type="GO" id="GO:0005254">
    <property type="term" value="F:chloride channel activity"/>
    <property type="evidence" value="ECO:0007669"/>
    <property type="project" value="TreeGrafter"/>
</dbReference>
<sequence length="475" mass="54594">MLAVHWGMTGVSSVSQRHEGFRPRTTTRSAITGESEEVFENWRRDARFFSCLPITILFIVLLLCTMSVLFLIEIVVTEVYDGPGKSFVPLIPTVLFSTCIPIIQSAWRAAAQAMTDFENHATANKFRASLTFKIFGMQSVVTYGILALTAYIYIPFGEFLINQLYQKGYLTRLFSIVSNGTYGHKGSTMNFRVSPNRLHAQLFAMCVTEQITDTASEVLLPMVIRYFDRLMKRFRRPASVKARRAEFAKTNPDQEFLERVQNEFDLDVYDEFTDYAEMATQLGVIVLWSVLWPLAPVMGLVNNFFELRSDAYKLVINMRRPFPRRVESIGSWMSVLSILVQLSVFTNASMLFMFDALKPNSKNPFRPRDASISHRIRLWIVSFTFALMCNQLYSLIHSLIRHIIERSMWANCDEDISIRRRLHMNRVALIKRFEHAASPRELETLSSSEPASYDPFWDLSSDTGISYIRNASKEA</sequence>
<accession>A8PUI5</accession>
<reference evidence="7 8" key="1">
    <citation type="journal article" date="2007" name="Proc. Natl. Acad. Sci. U.S.A.">
        <title>Dandruff-associated Malassezia genomes reveal convergent and divergent virulence traits shared with plant and human fungal pathogens.</title>
        <authorList>
            <person name="Xu J."/>
            <person name="Saunders C.W."/>
            <person name="Hu P."/>
            <person name="Grant R.A."/>
            <person name="Boekhout T."/>
            <person name="Kuramae E.E."/>
            <person name="Kronstad J.W."/>
            <person name="Deangelis Y.M."/>
            <person name="Reeder N.L."/>
            <person name="Johnstone K.R."/>
            <person name="Leland M."/>
            <person name="Fieno A.M."/>
            <person name="Begley W.M."/>
            <person name="Sun Y."/>
            <person name="Lacey M.P."/>
            <person name="Chaudhary T."/>
            <person name="Keough T."/>
            <person name="Chu L."/>
            <person name="Sears R."/>
            <person name="Yuan B."/>
            <person name="Dawson T.L.Jr."/>
        </authorList>
    </citation>
    <scope>NUCLEOTIDE SEQUENCE [LARGE SCALE GENOMIC DNA]</scope>
    <source>
        <strain evidence="8">ATCC MYA-4612 / CBS 7966</strain>
    </source>
</reference>
<feature type="transmembrane region" description="Helical" evidence="5">
    <location>
        <begin position="51"/>
        <end position="75"/>
    </location>
</feature>
<feature type="transmembrane region" description="Helical" evidence="5">
    <location>
        <begin position="376"/>
        <end position="396"/>
    </location>
</feature>
<dbReference type="RefSeq" id="XP_001732101.1">
    <property type="nucleotide sequence ID" value="XM_001732049.1"/>
</dbReference>
<dbReference type="InterPro" id="IPR049452">
    <property type="entry name" value="Anoctamin_TM"/>
</dbReference>
<dbReference type="OMA" id="VHVTHPL"/>
<keyword evidence="2 5" id="KW-0812">Transmembrane</keyword>
<feature type="transmembrane region" description="Helical" evidence="5">
    <location>
        <begin position="130"/>
        <end position="154"/>
    </location>
</feature>
<comment type="caution">
    <text evidence="7">The sequence shown here is derived from an EMBL/GenBank/DDBJ whole genome shotgun (WGS) entry which is preliminary data.</text>
</comment>